<reference evidence="3" key="1">
    <citation type="submission" date="2021-11" db="EMBL/GenBank/DDBJ databases">
        <authorList>
            <person name="Herlambang A."/>
            <person name="Guo Y."/>
            <person name="Takashima Y."/>
            <person name="Nishizawa T."/>
        </authorList>
    </citation>
    <scope>NUCLEOTIDE SEQUENCE</scope>
    <source>
        <strain evidence="3">E1425</strain>
    </source>
</reference>
<evidence type="ECO:0000313" key="3">
    <source>
        <dbReference type="EMBL" id="GJJ75708.1"/>
    </source>
</evidence>
<evidence type="ECO:0000313" key="4">
    <source>
        <dbReference type="Proteomes" id="UP000827284"/>
    </source>
</evidence>
<feature type="transmembrane region" description="Helical" evidence="2">
    <location>
        <begin position="181"/>
        <end position="202"/>
    </location>
</feature>
<keyword evidence="2" id="KW-0472">Membrane</keyword>
<keyword evidence="2" id="KW-1133">Transmembrane helix</keyword>
<evidence type="ECO:0000256" key="2">
    <source>
        <dbReference type="SAM" id="Phobius"/>
    </source>
</evidence>
<protein>
    <submittedName>
        <fullName evidence="3">Uncharacterized protein</fullName>
    </submittedName>
</protein>
<dbReference type="Proteomes" id="UP000827284">
    <property type="component" value="Unassembled WGS sequence"/>
</dbReference>
<name>A0A9P3HG07_9FUNG</name>
<feature type="transmembrane region" description="Helical" evidence="2">
    <location>
        <begin position="33"/>
        <end position="51"/>
    </location>
</feature>
<keyword evidence="2" id="KW-0812">Transmembrane</keyword>
<dbReference type="EMBL" id="BQFW01000011">
    <property type="protein sequence ID" value="GJJ75708.1"/>
    <property type="molecule type" value="Genomic_DNA"/>
</dbReference>
<keyword evidence="4" id="KW-1185">Reference proteome</keyword>
<proteinExistence type="predicted"/>
<feature type="region of interest" description="Disordered" evidence="1">
    <location>
        <begin position="386"/>
        <end position="424"/>
    </location>
</feature>
<dbReference type="OrthoDB" id="2426550at2759"/>
<sequence>MLYTPVTQARMYGGTIACYLWGIYLCDFYRLDLWMSVVYIILGLYFLWQFYPSSAQHRSHANEIHCSQQGQAACQEQQQQQQQQQRPAFFSRKPVSSISTAVLSTSGSSPTPSSTPTMLSVLAQEFNASGEILPDLDDIVLNLSVYSEGTSANKNSFQSYPADSPSDNTIKRNDSPRRSQYAWLFFITHSLVILGCLAVTVTTRLADWTAVALAFRGLMILGVLSCYGLFAHWTVGALGVFNLEVLPLQQPQQELVEDGRPVMIEAALDGIEVDPHAKMEKRHPFLSISGPSQQFLHQQRQTKDIKEIVKHQYSFCRPAAKQGLSPLSTMDHIRQEMRLWALSFYFLLPEAVPRPLFKLYEHVDDGPESFKASEYGRDDVEPLMNDANNDRYDIIPTTSTVSHHGSYERREQDTKMNSEQATRKKPMARLPTLGPWNRFVAPDSTSSPAGSTLVKLAKLTMDSERLTNIFNYYRRQNASYSYSISGLGSQGAGKGQSDQIPNLAFVVRSNTLPTVRVGIYGASERRLWTASGSTLVTATPVTLEPTTSIPETEENEDIVMVDHPVDDQGGGSVHSERSN</sequence>
<dbReference type="AlphaFoldDB" id="A0A9P3HG07"/>
<evidence type="ECO:0000256" key="1">
    <source>
        <dbReference type="SAM" id="MobiDB-lite"/>
    </source>
</evidence>
<gene>
    <name evidence="3" type="ORF">EMPS_08066</name>
</gene>
<organism evidence="3 4">
    <name type="scientific">Entomortierella parvispora</name>
    <dbReference type="NCBI Taxonomy" id="205924"/>
    <lineage>
        <taxon>Eukaryota</taxon>
        <taxon>Fungi</taxon>
        <taxon>Fungi incertae sedis</taxon>
        <taxon>Mucoromycota</taxon>
        <taxon>Mortierellomycotina</taxon>
        <taxon>Mortierellomycetes</taxon>
        <taxon>Mortierellales</taxon>
        <taxon>Mortierellaceae</taxon>
        <taxon>Entomortierella</taxon>
    </lineage>
</organism>
<accession>A0A9P3HG07</accession>
<feature type="transmembrane region" description="Helical" evidence="2">
    <location>
        <begin position="208"/>
        <end position="230"/>
    </location>
</feature>
<comment type="caution">
    <text evidence="3">The sequence shown here is derived from an EMBL/GenBank/DDBJ whole genome shotgun (WGS) entry which is preliminary data.</text>
</comment>
<feature type="compositionally biased region" description="Basic and acidic residues" evidence="1">
    <location>
        <begin position="405"/>
        <end position="416"/>
    </location>
</feature>
<reference evidence="3" key="2">
    <citation type="journal article" date="2022" name="Microbiol. Resour. Announc.">
        <title>Whole-Genome Sequence of Entomortierella parvispora E1425, a Mucoromycotan Fungus Associated with Burkholderiaceae-Related Endosymbiotic Bacteria.</title>
        <authorList>
            <person name="Herlambang A."/>
            <person name="Guo Y."/>
            <person name="Takashima Y."/>
            <person name="Narisawa K."/>
            <person name="Ohta H."/>
            <person name="Nishizawa T."/>
        </authorList>
    </citation>
    <scope>NUCLEOTIDE SEQUENCE</scope>
    <source>
        <strain evidence="3">E1425</strain>
    </source>
</reference>